<evidence type="ECO:0000313" key="2">
    <source>
        <dbReference type="Proteomes" id="UP000823388"/>
    </source>
</evidence>
<organism evidence="1 2">
    <name type="scientific">Panicum virgatum</name>
    <name type="common">Blackwell switchgrass</name>
    <dbReference type="NCBI Taxonomy" id="38727"/>
    <lineage>
        <taxon>Eukaryota</taxon>
        <taxon>Viridiplantae</taxon>
        <taxon>Streptophyta</taxon>
        <taxon>Embryophyta</taxon>
        <taxon>Tracheophyta</taxon>
        <taxon>Spermatophyta</taxon>
        <taxon>Magnoliopsida</taxon>
        <taxon>Liliopsida</taxon>
        <taxon>Poales</taxon>
        <taxon>Poaceae</taxon>
        <taxon>PACMAD clade</taxon>
        <taxon>Panicoideae</taxon>
        <taxon>Panicodae</taxon>
        <taxon>Paniceae</taxon>
        <taxon>Panicinae</taxon>
        <taxon>Panicum</taxon>
        <taxon>Panicum sect. Hiantes</taxon>
    </lineage>
</organism>
<dbReference type="PANTHER" id="PTHR36617">
    <property type="entry name" value="PROTEIN, PUTATIVE-RELATED"/>
    <property type="match status" value="1"/>
</dbReference>
<dbReference type="PANTHER" id="PTHR36617:SF15">
    <property type="entry name" value="REVERSE TRANSCRIPTASE ZINC-BINDING DOMAIN-CONTAINING PROTEIN"/>
    <property type="match status" value="1"/>
</dbReference>
<proteinExistence type="predicted"/>
<dbReference type="Proteomes" id="UP000823388">
    <property type="component" value="Chromosome 9N"/>
</dbReference>
<protein>
    <submittedName>
        <fullName evidence="1">Uncharacterized protein</fullName>
    </submittedName>
</protein>
<name>A0A8T0MID4_PANVG</name>
<accession>A0A8T0MID4</accession>
<dbReference type="EMBL" id="CM029054">
    <property type="protein sequence ID" value="KAG2536765.1"/>
    <property type="molecule type" value="Genomic_DNA"/>
</dbReference>
<comment type="caution">
    <text evidence="1">The sequence shown here is derived from an EMBL/GenBank/DDBJ whole genome shotgun (WGS) entry which is preliminary data.</text>
</comment>
<reference evidence="1" key="1">
    <citation type="submission" date="2020-05" db="EMBL/GenBank/DDBJ databases">
        <title>WGS assembly of Panicum virgatum.</title>
        <authorList>
            <person name="Lovell J.T."/>
            <person name="Jenkins J."/>
            <person name="Shu S."/>
            <person name="Juenger T.E."/>
            <person name="Schmutz J."/>
        </authorList>
    </citation>
    <scope>NUCLEOTIDE SEQUENCE</scope>
    <source>
        <strain evidence="1">AP13</strain>
    </source>
</reference>
<keyword evidence="2" id="KW-1185">Reference proteome</keyword>
<sequence length="106" mass="12531">MNICLLSKWIFKLERGESNVCLNLLRNKYLGVKGLHAIKDSCIRGLKYEIHNGKKVRFWLDVWFEECPLKIRFPNLFKICNQKDCSVAECIEGEYLMLTFNRSLGW</sequence>
<gene>
    <name evidence="1" type="ORF">PVAP13_9NG218773</name>
</gene>
<dbReference type="AlphaFoldDB" id="A0A8T0MID4"/>
<evidence type="ECO:0000313" key="1">
    <source>
        <dbReference type="EMBL" id="KAG2536765.1"/>
    </source>
</evidence>